<dbReference type="EC" id="2.1.1.207" evidence="6"/>
<evidence type="ECO:0000313" key="8">
    <source>
        <dbReference type="EMBL" id="MFC7332816.1"/>
    </source>
</evidence>
<dbReference type="InterPro" id="IPR001537">
    <property type="entry name" value="SpoU_MeTrfase"/>
</dbReference>
<dbReference type="Gene3D" id="3.40.1280.10">
    <property type="match status" value="1"/>
</dbReference>
<comment type="catalytic activity">
    <reaction evidence="6">
        <text>cytidine(34) in tRNA + S-adenosyl-L-methionine = 2'-O-methylcytidine(34) in tRNA + S-adenosyl-L-homocysteine + H(+)</text>
        <dbReference type="Rhea" id="RHEA:43084"/>
        <dbReference type="Rhea" id="RHEA-COMP:10331"/>
        <dbReference type="Rhea" id="RHEA-COMP:10332"/>
        <dbReference type="ChEBI" id="CHEBI:15378"/>
        <dbReference type="ChEBI" id="CHEBI:57856"/>
        <dbReference type="ChEBI" id="CHEBI:59789"/>
        <dbReference type="ChEBI" id="CHEBI:74495"/>
        <dbReference type="ChEBI" id="CHEBI:82748"/>
        <dbReference type="EC" id="2.1.1.207"/>
    </reaction>
</comment>
<reference evidence="9" key="1">
    <citation type="journal article" date="2019" name="Int. J. Syst. Evol. Microbiol.">
        <title>The Global Catalogue of Microorganisms (GCM) 10K type strain sequencing project: providing services to taxonomists for standard genome sequencing and annotation.</title>
        <authorList>
            <consortium name="The Broad Institute Genomics Platform"/>
            <consortium name="The Broad Institute Genome Sequencing Center for Infectious Disease"/>
            <person name="Wu L."/>
            <person name="Ma J."/>
        </authorList>
    </citation>
    <scope>NUCLEOTIDE SEQUENCE [LARGE SCALE GENOMIC DNA]</scope>
    <source>
        <strain evidence="9">CGMCC 1.16275</strain>
    </source>
</reference>
<proteinExistence type="inferred from homology"/>
<comment type="caution">
    <text evidence="8">The sequence shown here is derived from an EMBL/GenBank/DDBJ whole genome shotgun (WGS) entry which is preliminary data.</text>
</comment>
<comment type="subcellular location">
    <subcellularLocation>
        <location evidence="6">Cytoplasm</location>
    </subcellularLocation>
</comment>
<dbReference type="Pfam" id="PF00588">
    <property type="entry name" value="SpoU_methylase"/>
    <property type="match status" value="1"/>
</dbReference>
<feature type="binding site" evidence="6">
    <location>
        <position position="118"/>
    </location>
    <ligand>
        <name>S-adenosyl-L-methionine</name>
        <dbReference type="ChEBI" id="CHEBI:59789"/>
    </ligand>
</feature>
<protein>
    <recommendedName>
        <fullName evidence="6">tRNA (cytidine(34)-2'-O)-methyltransferase</fullName>
        <ecNumber evidence="6">2.1.1.207</ecNumber>
    </recommendedName>
    <alternativeName>
        <fullName evidence="6">tRNA (cytidine/uridine-2'-O-)-methyltransferase TrmL</fullName>
    </alternativeName>
</protein>
<comment type="subunit">
    <text evidence="6">Homodimer.</text>
</comment>
<dbReference type="PANTHER" id="PTHR42971">
    <property type="entry name" value="TRNA (CYTIDINE(34)-2'-O)-METHYLTRANSFERASE"/>
    <property type="match status" value="1"/>
</dbReference>
<keyword evidence="1 6" id="KW-0963">Cytoplasm</keyword>
<evidence type="ECO:0000256" key="1">
    <source>
        <dbReference type="ARBA" id="ARBA00022490"/>
    </source>
</evidence>
<evidence type="ECO:0000256" key="4">
    <source>
        <dbReference type="ARBA" id="ARBA00022691"/>
    </source>
</evidence>
<evidence type="ECO:0000313" key="9">
    <source>
        <dbReference type="Proteomes" id="UP001596456"/>
    </source>
</evidence>
<feature type="binding site" evidence="6">
    <location>
        <position position="126"/>
    </location>
    <ligand>
        <name>S-adenosyl-L-methionine</name>
        <dbReference type="ChEBI" id="CHEBI:59789"/>
    </ligand>
</feature>
<sequence length="153" mass="16296">MRLALFQPDIPQNAGTLIRTGACLGVPVDIVEPCGFILDDTRLRRSLMDYGELAAVSRHVNWAAFAASRPGRIVLVETDHGVPYTGFAFHPEDTLLLGRESAGTPPEVAAACHAAVHIPMHPGARSLNVAIAAAMVLGEALRQTGPRAKNPTR</sequence>
<dbReference type="InterPro" id="IPR029026">
    <property type="entry name" value="tRNA_m1G_MTases_N"/>
</dbReference>
<evidence type="ECO:0000256" key="6">
    <source>
        <dbReference type="HAMAP-Rule" id="MF_01885"/>
    </source>
</evidence>
<dbReference type="InterPro" id="IPR029028">
    <property type="entry name" value="Alpha/beta_knot_MTases"/>
</dbReference>
<organism evidence="8 9">
    <name type="scientific">Rhodocista pekingensis</name>
    <dbReference type="NCBI Taxonomy" id="201185"/>
    <lineage>
        <taxon>Bacteria</taxon>
        <taxon>Pseudomonadati</taxon>
        <taxon>Pseudomonadota</taxon>
        <taxon>Alphaproteobacteria</taxon>
        <taxon>Rhodospirillales</taxon>
        <taxon>Azospirillaceae</taxon>
        <taxon>Rhodocista</taxon>
    </lineage>
</organism>
<feature type="binding site" evidence="6">
    <location>
        <position position="98"/>
    </location>
    <ligand>
        <name>S-adenosyl-L-methionine</name>
        <dbReference type="ChEBI" id="CHEBI:59789"/>
    </ligand>
</feature>
<dbReference type="InterPro" id="IPR016914">
    <property type="entry name" value="TrmL"/>
</dbReference>
<evidence type="ECO:0000256" key="5">
    <source>
        <dbReference type="ARBA" id="ARBA00022694"/>
    </source>
</evidence>
<name>A0ABW2KU13_9PROT</name>
<comment type="function">
    <text evidence="6">Methylates the ribose at the nucleotide 34 wobble position in the two leucyl isoacceptors tRNA(Leu)(CmAA) and tRNA(Leu)(cmnm5UmAA). Catalyzes the methyl transfer from S-adenosyl-L-methionine to the 2'-OH of the wobble nucleotide.</text>
</comment>
<dbReference type="EMBL" id="JBHTCM010000007">
    <property type="protein sequence ID" value="MFC7332816.1"/>
    <property type="molecule type" value="Genomic_DNA"/>
</dbReference>
<comment type="catalytic activity">
    <reaction evidence="6">
        <text>5-carboxymethylaminomethyluridine(34) in tRNA(Leu) + S-adenosyl-L-methionine = 5-carboxymethylaminomethyl-2'-O-methyluridine(34) in tRNA(Leu) + S-adenosyl-L-homocysteine + H(+)</text>
        <dbReference type="Rhea" id="RHEA:43088"/>
        <dbReference type="Rhea" id="RHEA-COMP:10333"/>
        <dbReference type="Rhea" id="RHEA-COMP:10334"/>
        <dbReference type="ChEBI" id="CHEBI:15378"/>
        <dbReference type="ChEBI" id="CHEBI:57856"/>
        <dbReference type="ChEBI" id="CHEBI:59789"/>
        <dbReference type="ChEBI" id="CHEBI:74508"/>
        <dbReference type="ChEBI" id="CHEBI:74511"/>
        <dbReference type="EC" id="2.1.1.207"/>
    </reaction>
</comment>
<keyword evidence="3 6" id="KW-0808">Transferase</keyword>
<keyword evidence="2 6" id="KW-0489">Methyltransferase</keyword>
<dbReference type="PANTHER" id="PTHR42971:SF1">
    <property type="entry name" value="TRNA (CYTIDINE(34)-2'-O)-METHYLTRANSFERASE"/>
    <property type="match status" value="1"/>
</dbReference>
<gene>
    <name evidence="6" type="primary">trmL</name>
    <name evidence="8" type="ORF">ACFQPS_06545</name>
</gene>
<keyword evidence="5 6" id="KW-0819">tRNA processing</keyword>
<dbReference type="Proteomes" id="UP001596456">
    <property type="component" value="Unassembled WGS sequence"/>
</dbReference>
<dbReference type="RefSeq" id="WP_377357496.1">
    <property type="nucleotide sequence ID" value="NZ_JBHTCM010000007.1"/>
</dbReference>
<dbReference type="SUPFAM" id="SSF75217">
    <property type="entry name" value="alpha/beta knot"/>
    <property type="match status" value="1"/>
</dbReference>
<accession>A0ABW2KU13</accession>
<evidence type="ECO:0000256" key="3">
    <source>
        <dbReference type="ARBA" id="ARBA00022679"/>
    </source>
</evidence>
<comment type="similarity">
    <text evidence="6">Belongs to the class IV-like SAM-binding methyltransferase superfamily. RNA methyltransferase TrmH family. TrmL subfamily.</text>
</comment>
<dbReference type="HAMAP" id="MF_01885">
    <property type="entry name" value="tRNA_methyltr_TrmL"/>
    <property type="match status" value="1"/>
</dbReference>
<evidence type="ECO:0000259" key="7">
    <source>
        <dbReference type="Pfam" id="PF00588"/>
    </source>
</evidence>
<keyword evidence="9" id="KW-1185">Reference proteome</keyword>
<dbReference type="PIRSF" id="PIRSF029256">
    <property type="entry name" value="SpoU_TrmH_prd"/>
    <property type="match status" value="1"/>
</dbReference>
<evidence type="ECO:0000256" key="2">
    <source>
        <dbReference type="ARBA" id="ARBA00022603"/>
    </source>
</evidence>
<feature type="domain" description="tRNA/rRNA methyltransferase SpoU type" evidence="7">
    <location>
        <begin position="2"/>
        <end position="137"/>
    </location>
</feature>
<keyword evidence="4 6" id="KW-0949">S-adenosyl-L-methionine</keyword>
<feature type="binding site" evidence="6">
    <location>
        <position position="76"/>
    </location>
    <ligand>
        <name>S-adenosyl-L-methionine</name>
        <dbReference type="ChEBI" id="CHEBI:59789"/>
    </ligand>
</feature>